<feature type="compositionally biased region" description="Basic and acidic residues" evidence="1">
    <location>
        <begin position="47"/>
        <end position="62"/>
    </location>
</feature>
<evidence type="ECO:0000313" key="3">
    <source>
        <dbReference type="Proteomes" id="UP000823775"/>
    </source>
</evidence>
<comment type="caution">
    <text evidence="2">The sequence shown here is derived from an EMBL/GenBank/DDBJ whole genome shotgun (WGS) entry which is preliminary data.</text>
</comment>
<keyword evidence="3" id="KW-1185">Reference proteome</keyword>
<organism evidence="2 3">
    <name type="scientific">Datura stramonium</name>
    <name type="common">Jimsonweed</name>
    <name type="synonym">Common thornapple</name>
    <dbReference type="NCBI Taxonomy" id="4076"/>
    <lineage>
        <taxon>Eukaryota</taxon>
        <taxon>Viridiplantae</taxon>
        <taxon>Streptophyta</taxon>
        <taxon>Embryophyta</taxon>
        <taxon>Tracheophyta</taxon>
        <taxon>Spermatophyta</taxon>
        <taxon>Magnoliopsida</taxon>
        <taxon>eudicotyledons</taxon>
        <taxon>Gunneridae</taxon>
        <taxon>Pentapetalae</taxon>
        <taxon>asterids</taxon>
        <taxon>lamiids</taxon>
        <taxon>Solanales</taxon>
        <taxon>Solanaceae</taxon>
        <taxon>Solanoideae</taxon>
        <taxon>Datureae</taxon>
        <taxon>Datura</taxon>
    </lineage>
</organism>
<evidence type="ECO:0000313" key="2">
    <source>
        <dbReference type="EMBL" id="MCE5167563.1"/>
    </source>
</evidence>
<feature type="non-terminal residue" evidence="2">
    <location>
        <position position="88"/>
    </location>
</feature>
<accession>A0ABS8Y7D8</accession>
<protein>
    <submittedName>
        <fullName evidence="2">Uncharacterized protein</fullName>
    </submittedName>
</protein>
<dbReference type="EMBL" id="JACEIK010158376">
    <property type="protein sequence ID" value="MCE5167563.1"/>
    <property type="molecule type" value="Genomic_DNA"/>
</dbReference>
<gene>
    <name evidence="2" type="ORF">HAX54_010525</name>
</gene>
<evidence type="ECO:0000256" key="1">
    <source>
        <dbReference type="SAM" id="MobiDB-lite"/>
    </source>
</evidence>
<feature type="region of interest" description="Disordered" evidence="1">
    <location>
        <begin position="39"/>
        <end position="62"/>
    </location>
</feature>
<sequence>MATGRLPKSSSLVGNWDNVNGIVNLLFPFTVYLPVEDSRFESNGGVDDDRKSEDETGERWPIDGELGKWGCRRRWTVDGEETWLTGDD</sequence>
<reference evidence="2 3" key="1">
    <citation type="journal article" date="2021" name="BMC Genomics">
        <title>Datura genome reveals duplications of psychoactive alkaloid biosynthetic genes and high mutation rate following tissue culture.</title>
        <authorList>
            <person name="Rajewski A."/>
            <person name="Carter-House D."/>
            <person name="Stajich J."/>
            <person name="Litt A."/>
        </authorList>
    </citation>
    <scope>NUCLEOTIDE SEQUENCE [LARGE SCALE GENOMIC DNA]</scope>
    <source>
        <strain evidence="2">AR-01</strain>
    </source>
</reference>
<proteinExistence type="predicted"/>
<dbReference type="Proteomes" id="UP000823775">
    <property type="component" value="Unassembled WGS sequence"/>
</dbReference>
<name>A0ABS8Y7D8_DATST</name>